<dbReference type="FunFam" id="3.30.1330.30:FF:000032">
    <property type="entry name" value="Eukaryotic peptide chain release factor subunit 1"/>
    <property type="match status" value="1"/>
</dbReference>
<dbReference type="PANTHER" id="PTHR10113">
    <property type="entry name" value="PEPTIDE CHAIN RELEASE FACTOR SUBUNIT 1"/>
    <property type="match status" value="1"/>
</dbReference>
<dbReference type="InterPro" id="IPR004403">
    <property type="entry name" value="Peptide_chain-rel_eRF1/aRF1"/>
</dbReference>
<evidence type="ECO:0000256" key="2">
    <source>
        <dbReference type="ARBA" id="ARBA00005326"/>
    </source>
</evidence>
<keyword evidence="4" id="KW-0648">Protein biosynthesis</keyword>
<evidence type="ECO:0000256" key="4">
    <source>
        <dbReference type="ARBA" id="ARBA00022917"/>
    </source>
</evidence>
<evidence type="ECO:0000313" key="7">
    <source>
        <dbReference type="Proteomes" id="UP001146793"/>
    </source>
</evidence>
<dbReference type="SUPFAM" id="SSF55315">
    <property type="entry name" value="L30e-like"/>
    <property type="match status" value="1"/>
</dbReference>
<dbReference type="SUPFAM" id="SSF55481">
    <property type="entry name" value="N-terminal domain of eukaryotic peptide chain release factor subunit 1, ERF1"/>
    <property type="match status" value="1"/>
</dbReference>
<proteinExistence type="inferred from homology"/>
<dbReference type="Pfam" id="PF03465">
    <property type="entry name" value="eRF1_3"/>
    <property type="match status" value="1"/>
</dbReference>
<dbReference type="Gene3D" id="3.30.960.10">
    <property type="entry name" value="eRF1 domain 1"/>
    <property type="match status" value="1"/>
</dbReference>
<dbReference type="GO" id="GO:0005737">
    <property type="term" value="C:cytoplasm"/>
    <property type="evidence" value="ECO:0007669"/>
    <property type="project" value="UniProtKB-SubCell"/>
</dbReference>
<dbReference type="InterPro" id="IPR042226">
    <property type="entry name" value="eFR1_2_sf"/>
</dbReference>
<reference evidence="6" key="1">
    <citation type="submission" date="2022-08" db="EMBL/GenBank/DDBJ databases">
        <title>Novel sulphate-reducing endosymbionts in the free-living metamonad Anaeramoeba.</title>
        <authorList>
            <person name="Jerlstrom-Hultqvist J."/>
            <person name="Cepicka I."/>
            <person name="Gallot-Lavallee L."/>
            <person name="Salas-Leiva D."/>
            <person name="Curtis B.A."/>
            <person name="Zahonova K."/>
            <person name="Pipaliya S."/>
            <person name="Dacks J."/>
            <person name="Roger A.J."/>
        </authorList>
    </citation>
    <scope>NUCLEOTIDE SEQUENCE</scope>
    <source>
        <strain evidence="6">Busselton2</strain>
    </source>
</reference>
<feature type="domain" description="eRF1/Pelota-like N-terminal" evidence="5">
    <location>
        <begin position="5"/>
        <end position="141"/>
    </location>
</feature>
<accession>A0AAV7Y4U9</accession>
<dbReference type="EMBL" id="JANTQA010000070">
    <property type="protein sequence ID" value="KAJ3424793.1"/>
    <property type="molecule type" value="Genomic_DNA"/>
</dbReference>
<dbReference type="Gene3D" id="3.30.1330.30">
    <property type="match status" value="1"/>
</dbReference>
<evidence type="ECO:0000259" key="5">
    <source>
        <dbReference type="SMART" id="SM01194"/>
    </source>
</evidence>
<gene>
    <name evidence="6" type="ORF">M0812_27219</name>
</gene>
<keyword evidence="3" id="KW-0963">Cytoplasm</keyword>
<comment type="subcellular location">
    <subcellularLocation>
        <location evidence="1">Cytoplasm</location>
    </subcellularLocation>
</comment>
<dbReference type="Gene3D" id="3.30.420.60">
    <property type="entry name" value="eRF1 domain 2"/>
    <property type="match status" value="1"/>
</dbReference>
<comment type="similarity">
    <text evidence="2">Belongs to the eukaryotic release factor 1 family.</text>
</comment>
<dbReference type="InterPro" id="IPR029064">
    <property type="entry name" value="Ribosomal_eL30-like_sf"/>
</dbReference>
<name>A0AAV7Y4U9_9EUKA</name>
<dbReference type="InterPro" id="IPR005140">
    <property type="entry name" value="eRF1_Pelota-like_N"/>
</dbReference>
<comment type="caution">
    <text evidence="6">The sequence shown here is derived from an EMBL/GenBank/DDBJ whole genome shotgun (WGS) entry which is preliminary data.</text>
</comment>
<dbReference type="AlphaFoldDB" id="A0AAV7Y4U9"/>
<organism evidence="6 7">
    <name type="scientific">Anaeramoeba flamelloides</name>
    <dbReference type="NCBI Taxonomy" id="1746091"/>
    <lineage>
        <taxon>Eukaryota</taxon>
        <taxon>Metamonada</taxon>
        <taxon>Anaeramoebidae</taxon>
        <taxon>Anaeramoeba</taxon>
    </lineage>
</organism>
<dbReference type="NCBIfam" id="TIGR03676">
    <property type="entry name" value="aRF1_eRF1"/>
    <property type="match status" value="1"/>
</dbReference>
<dbReference type="SUPFAM" id="SSF53137">
    <property type="entry name" value="Translational machinery components"/>
    <property type="match status" value="1"/>
</dbReference>
<dbReference type="InterPro" id="IPR005141">
    <property type="entry name" value="eRF1_2"/>
</dbReference>
<dbReference type="GO" id="GO:0003747">
    <property type="term" value="F:translation release factor activity"/>
    <property type="evidence" value="ECO:0007669"/>
    <property type="project" value="InterPro"/>
</dbReference>
<sequence length="434" mass="49088">MSKFKTSNEEDIKKWKMKRLIKYLNEARSGRTSVITLILPPVHQISRMTQMLTQEYESAKNIKSRVNRLSVQSAIISAQSKLKQFNRLPENGLALFCGSVEGEGGKERKISIAFEPPKPLNRTIYLCDNKFHTNELESLLEESQSYGFIIADDSGCLYGTLAGSTKTVLDKFTVALRKKSSKDTQSSIRFERLRKESRYVYLKKVSEKAKNLFLTNDVINVTGIILALSAEFQKEWAEYELLDSKVKDAIINTIDIDCGGMDGFNQAIKLSTEILSNVKLIQEKKAINTLFETIQLNNNKFCFGVNNTIHGLTNGIVDTLILWENLDHLRYEVRDSEGMVSYLHLTPKQSLQSSSFIDKGTKQKLDILGSESLAEWITDNYKKYSAKIIIVTDQSQEGSRFVNEFGGIAALLQEAYTFESGNDSEEVLSDIEEN</sequence>
<dbReference type="InterPro" id="IPR005142">
    <property type="entry name" value="eRF1_3"/>
</dbReference>
<dbReference type="Pfam" id="PF03464">
    <property type="entry name" value="eRF1_2"/>
    <property type="match status" value="1"/>
</dbReference>
<evidence type="ECO:0000256" key="1">
    <source>
        <dbReference type="ARBA" id="ARBA00004496"/>
    </source>
</evidence>
<evidence type="ECO:0000313" key="6">
    <source>
        <dbReference type="EMBL" id="KAJ3424793.1"/>
    </source>
</evidence>
<dbReference type="SMART" id="SM01194">
    <property type="entry name" value="eRF1_1"/>
    <property type="match status" value="1"/>
</dbReference>
<evidence type="ECO:0000256" key="3">
    <source>
        <dbReference type="ARBA" id="ARBA00022490"/>
    </source>
</evidence>
<dbReference type="Proteomes" id="UP001146793">
    <property type="component" value="Unassembled WGS sequence"/>
</dbReference>
<dbReference type="Pfam" id="PF03463">
    <property type="entry name" value="eRF1_1"/>
    <property type="match status" value="1"/>
</dbReference>
<protein>
    <submittedName>
        <fullName evidence="6">Eukaryotic peptide chain release factor subunit</fullName>
    </submittedName>
</protein>
<dbReference type="InterPro" id="IPR024049">
    <property type="entry name" value="eRF1_1_sf"/>
</dbReference>